<evidence type="ECO:0000259" key="4">
    <source>
        <dbReference type="PROSITE" id="PS01124"/>
    </source>
</evidence>
<dbReference type="PROSITE" id="PS01124">
    <property type="entry name" value="HTH_ARAC_FAMILY_2"/>
    <property type="match status" value="1"/>
</dbReference>
<organism evidence="5 6">
    <name type="scientific">Aminithiophilus ramosus</name>
    <dbReference type="NCBI Taxonomy" id="3029084"/>
    <lineage>
        <taxon>Bacteria</taxon>
        <taxon>Thermotogati</taxon>
        <taxon>Synergistota</taxon>
        <taxon>Synergistia</taxon>
        <taxon>Synergistales</taxon>
        <taxon>Aminithiophilaceae</taxon>
        <taxon>Aminithiophilus</taxon>
    </lineage>
</organism>
<dbReference type="SMART" id="SM00342">
    <property type="entry name" value="HTH_ARAC"/>
    <property type="match status" value="1"/>
</dbReference>
<dbReference type="AlphaFoldDB" id="A0A9Q7EVM9"/>
<dbReference type="GO" id="GO:0003700">
    <property type="term" value="F:DNA-binding transcription factor activity"/>
    <property type="evidence" value="ECO:0007669"/>
    <property type="project" value="InterPro"/>
</dbReference>
<evidence type="ECO:0000256" key="2">
    <source>
        <dbReference type="ARBA" id="ARBA00023125"/>
    </source>
</evidence>
<evidence type="ECO:0000256" key="3">
    <source>
        <dbReference type="ARBA" id="ARBA00023163"/>
    </source>
</evidence>
<dbReference type="InterPro" id="IPR009057">
    <property type="entry name" value="Homeodomain-like_sf"/>
</dbReference>
<dbReference type="PANTHER" id="PTHR40055">
    <property type="entry name" value="TRANSCRIPTIONAL REGULATOR YGIV-RELATED"/>
    <property type="match status" value="1"/>
</dbReference>
<proteinExistence type="predicted"/>
<feature type="domain" description="HTH araC/xylS-type" evidence="4">
    <location>
        <begin position="14"/>
        <end position="112"/>
    </location>
</feature>
<dbReference type="PANTHER" id="PTHR40055:SF1">
    <property type="entry name" value="TRANSCRIPTIONAL REGULATOR YGIV-RELATED"/>
    <property type="match status" value="1"/>
</dbReference>
<dbReference type="KEGG" id="aram:KAR29_01110"/>
<gene>
    <name evidence="5" type="ORF">KAR29_01110</name>
</gene>
<name>A0A9Q7EVM9_9BACT</name>
<dbReference type="InterPro" id="IPR020449">
    <property type="entry name" value="Tscrpt_reg_AraC-type_HTH"/>
</dbReference>
<dbReference type="InterPro" id="IPR011256">
    <property type="entry name" value="Reg_factor_effector_dom_sf"/>
</dbReference>
<keyword evidence="6" id="KW-1185">Reference proteome</keyword>
<dbReference type="GO" id="GO:0043565">
    <property type="term" value="F:sequence-specific DNA binding"/>
    <property type="evidence" value="ECO:0007669"/>
    <property type="project" value="InterPro"/>
</dbReference>
<sequence>MRERIREDYERCVGEAQRRIQENLEHLPTLEELAGLCGFSRFHFCRLFAGLTGESPGRYAHRLRLERAAWSLRYSGRSVVDIALEAGYERPESFSRAFSVHFGLNPSRYRRGRNVVHHGRFGTPPMASSPDRKGGIVMEVHVKRFDPIPVAYIRHVGPYAACEASWVKLCSSPKVLEAAGPQALAIGVCYDDPDVTPADKIRFDVCLSLSGPFESAEGISFQVIEGGEYAVFLYKGSYDGLHAAYRRLYGEWLPGSGREPKGSCSLEIYLNDPSTTTPEELLTEIRIPLV</sequence>
<dbReference type="InterPro" id="IPR018060">
    <property type="entry name" value="HTH_AraC"/>
</dbReference>
<dbReference type="Gene3D" id="3.20.80.10">
    <property type="entry name" value="Regulatory factor, effector binding domain"/>
    <property type="match status" value="1"/>
</dbReference>
<dbReference type="Proteomes" id="UP000671879">
    <property type="component" value="Chromosome"/>
</dbReference>
<dbReference type="PRINTS" id="PR00032">
    <property type="entry name" value="HTHARAC"/>
</dbReference>
<protein>
    <submittedName>
        <fullName evidence="5">AraC family transcriptional regulator</fullName>
    </submittedName>
</protein>
<keyword evidence="1" id="KW-0805">Transcription regulation</keyword>
<reference evidence="6" key="1">
    <citation type="submission" date="2021-04" db="EMBL/GenBank/DDBJ databases">
        <title>A novel Synergistetes isolate from a pyrite-forming mixed culture.</title>
        <authorList>
            <person name="Bunk B."/>
            <person name="Sproer C."/>
            <person name="Spring S."/>
            <person name="Pester M."/>
        </authorList>
    </citation>
    <scope>NUCLEOTIDE SEQUENCE [LARGE SCALE GENOMIC DNA]</scope>
    <source>
        <strain evidence="6">J.5.4.2-T.3.5.2</strain>
    </source>
</reference>
<dbReference type="EMBL" id="CP072943">
    <property type="protein sequence ID" value="QTX32573.1"/>
    <property type="molecule type" value="Genomic_DNA"/>
</dbReference>
<dbReference type="SUPFAM" id="SSF46689">
    <property type="entry name" value="Homeodomain-like"/>
    <property type="match status" value="2"/>
</dbReference>
<dbReference type="InterPro" id="IPR010499">
    <property type="entry name" value="AraC_E-bd"/>
</dbReference>
<accession>A0A9Q7EVM9</accession>
<dbReference type="SMART" id="SM00871">
    <property type="entry name" value="AraC_E_bind"/>
    <property type="match status" value="1"/>
</dbReference>
<evidence type="ECO:0000313" key="6">
    <source>
        <dbReference type="Proteomes" id="UP000671879"/>
    </source>
</evidence>
<dbReference type="Pfam" id="PF06445">
    <property type="entry name" value="GyrI-like"/>
    <property type="match status" value="1"/>
</dbReference>
<evidence type="ECO:0000256" key="1">
    <source>
        <dbReference type="ARBA" id="ARBA00023015"/>
    </source>
</evidence>
<dbReference type="Gene3D" id="1.10.10.60">
    <property type="entry name" value="Homeodomain-like"/>
    <property type="match status" value="2"/>
</dbReference>
<dbReference type="RefSeq" id="WP_274373818.1">
    <property type="nucleotide sequence ID" value="NZ_CP072943.1"/>
</dbReference>
<keyword evidence="3" id="KW-0804">Transcription</keyword>
<keyword evidence="2" id="KW-0238">DNA-binding</keyword>
<dbReference type="InterPro" id="IPR029442">
    <property type="entry name" value="GyrI-like"/>
</dbReference>
<dbReference type="InterPro" id="IPR050908">
    <property type="entry name" value="SmbC-like"/>
</dbReference>
<dbReference type="SUPFAM" id="SSF55136">
    <property type="entry name" value="Probable bacterial effector-binding domain"/>
    <property type="match status" value="1"/>
</dbReference>
<dbReference type="Pfam" id="PF12833">
    <property type="entry name" value="HTH_18"/>
    <property type="match status" value="1"/>
</dbReference>
<evidence type="ECO:0000313" key="5">
    <source>
        <dbReference type="EMBL" id="QTX32573.1"/>
    </source>
</evidence>